<dbReference type="RefSeq" id="XP_022736431.1">
    <property type="nucleotide sequence ID" value="XM_022880696.1"/>
</dbReference>
<dbReference type="GeneID" id="111289557"/>
<accession>A0A6P5Y7K3</accession>
<protein>
    <submittedName>
        <fullName evidence="3 4">Uncharacterized protein LOC111289557 isoform X1</fullName>
    </submittedName>
</protein>
<evidence type="ECO:0000313" key="4">
    <source>
        <dbReference type="RefSeq" id="XP_022736430.1"/>
    </source>
</evidence>
<evidence type="ECO:0000313" key="5">
    <source>
        <dbReference type="RefSeq" id="XP_022736431.1"/>
    </source>
</evidence>
<feature type="compositionally biased region" description="Basic residues" evidence="1">
    <location>
        <begin position="92"/>
        <end position="101"/>
    </location>
</feature>
<feature type="compositionally biased region" description="Polar residues" evidence="1">
    <location>
        <begin position="55"/>
        <end position="68"/>
    </location>
</feature>
<feature type="compositionally biased region" description="Basic and acidic residues" evidence="1">
    <location>
        <begin position="15"/>
        <end position="25"/>
    </location>
</feature>
<sequence length="131" mass="14008">MEALNPSRTSILSHHSSEKTRHPMEKSKWFSVLDMKAIGFAQGAVTVDASPIPQTTEADSTVSENLPNRGNAGYAPVMNGQNQPPTNDREVKGKKKSHFQGRGKGFVAMPKGRGSAAPGWTGAGFDVDART</sequence>
<dbReference type="KEGG" id="dzi:111289557"/>
<gene>
    <name evidence="3 4 5" type="primary">LOC111289557</name>
</gene>
<feature type="region of interest" description="Disordered" evidence="1">
    <location>
        <begin position="1"/>
        <end position="25"/>
    </location>
</feature>
<dbReference type="RefSeq" id="XP_022736430.1">
    <property type="nucleotide sequence ID" value="XM_022880695.1"/>
</dbReference>
<dbReference type="Proteomes" id="UP000515121">
    <property type="component" value="Unplaced"/>
</dbReference>
<dbReference type="PANTHER" id="PTHR35315:SF1">
    <property type="entry name" value="RAB6-INTERACTING GOLGIN"/>
    <property type="match status" value="1"/>
</dbReference>
<keyword evidence="2" id="KW-1185">Reference proteome</keyword>
<organism evidence="2 3">
    <name type="scientific">Durio zibethinus</name>
    <name type="common">Durian</name>
    <dbReference type="NCBI Taxonomy" id="66656"/>
    <lineage>
        <taxon>Eukaryota</taxon>
        <taxon>Viridiplantae</taxon>
        <taxon>Streptophyta</taxon>
        <taxon>Embryophyta</taxon>
        <taxon>Tracheophyta</taxon>
        <taxon>Spermatophyta</taxon>
        <taxon>Magnoliopsida</taxon>
        <taxon>eudicotyledons</taxon>
        <taxon>Gunneridae</taxon>
        <taxon>Pentapetalae</taxon>
        <taxon>rosids</taxon>
        <taxon>malvids</taxon>
        <taxon>Malvales</taxon>
        <taxon>Malvaceae</taxon>
        <taxon>Helicteroideae</taxon>
        <taxon>Durio</taxon>
    </lineage>
</organism>
<evidence type="ECO:0000256" key="1">
    <source>
        <dbReference type="SAM" id="MobiDB-lite"/>
    </source>
</evidence>
<evidence type="ECO:0000313" key="3">
    <source>
        <dbReference type="RefSeq" id="XP_022736429.1"/>
    </source>
</evidence>
<reference evidence="3 4" key="1">
    <citation type="submission" date="2025-04" db="UniProtKB">
        <authorList>
            <consortium name="RefSeq"/>
        </authorList>
    </citation>
    <scope>IDENTIFICATION</scope>
    <source>
        <tissue evidence="3 4">Fruit stalk</tissue>
    </source>
</reference>
<name>A0A6P5Y7K3_DURZI</name>
<feature type="compositionally biased region" description="Polar residues" evidence="1">
    <location>
        <begin position="1"/>
        <end position="14"/>
    </location>
</feature>
<feature type="region of interest" description="Disordered" evidence="1">
    <location>
        <begin position="55"/>
        <end position="131"/>
    </location>
</feature>
<dbReference type="PANTHER" id="PTHR35315">
    <property type="entry name" value="ACI13"/>
    <property type="match status" value="1"/>
</dbReference>
<evidence type="ECO:0000313" key="2">
    <source>
        <dbReference type="Proteomes" id="UP000515121"/>
    </source>
</evidence>
<dbReference type="RefSeq" id="XP_022736429.1">
    <property type="nucleotide sequence ID" value="XM_022880694.1"/>
</dbReference>
<proteinExistence type="predicted"/>
<dbReference type="AlphaFoldDB" id="A0A6P5Y7K3"/>